<keyword evidence="3" id="KW-1185">Reference proteome</keyword>
<evidence type="ECO:0000313" key="3">
    <source>
        <dbReference type="Proteomes" id="UP000184185"/>
    </source>
</evidence>
<reference evidence="2 3" key="1">
    <citation type="submission" date="2016-11" db="EMBL/GenBank/DDBJ databases">
        <authorList>
            <person name="Jaros S."/>
            <person name="Januszkiewicz K."/>
            <person name="Wedrychowicz H."/>
        </authorList>
    </citation>
    <scope>NUCLEOTIDE SEQUENCE [LARGE SCALE GENOMIC DNA]</scope>
    <source>
        <strain evidence="2 3">DSM 14809</strain>
    </source>
</reference>
<gene>
    <name evidence="2" type="ORF">SAMN02745725_02912</name>
</gene>
<organism evidence="2 3">
    <name type="scientific">Pseudobutyrivibrio xylanivorans DSM 14809</name>
    <dbReference type="NCBI Taxonomy" id="1123012"/>
    <lineage>
        <taxon>Bacteria</taxon>
        <taxon>Bacillati</taxon>
        <taxon>Bacillota</taxon>
        <taxon>Clostridia</taxon>
        <taxon>Lachnospirales</taxon>
        <taxon>Lachnospiraceae</taxon>
        <taxon>Pseudobutyrivibrio</taxon>
    </lineage>
</organism>
<dbReference type="OrthoDB" id="9788687at2"/>
<dbReference type="InterPro" id="IPR054347">
    <property type="entry name" value="TOTE_primase"/>
</dbReference>
<keyword evidence="2" id="KW-0548">Nucleotidyltransferase</keyword>
<keyword evidence="2" id="KW-0695">RNA-directed DNA polymerase</keyword>
<dbReference type="PROSITE" id="PS50878">
    <property type="entry name" value="RT_POL"/>
    <property type="match status" value="1"/>
</dbReference>
<name>A0A1M6KP83_PSEXY</name>
<evidence type="ECO:0000313" key="2">
    <source>
        <dbReference type="EMBL" id="SHJ60740.1"/>
    </source>
</evidence>
<protein>
    <submittedName>
        <fullName evidence="2">Reverse transcriptase (RNA-dependent DNA polymerase)</fullName>
    </submittedName>
</protein>
<dbReference type="CDD" id="cd00525">
    <property type="entry name" value="AE_Prim_S_like"/>
    <property type="match status" value="1"/>
</dbReference>
<dbReference type="Proteomes" id="UP000184185">
    <property type="component" value="Unassembled WGS sequence"/>
</dbReference>
<accession>A0A1M6KP83</accession>
<evidence type="ECO:0000259" key="1">
    <source>
        <dbReference type="PROSITE" id="PS50878"/>
    </source>
</evidence>
<dbReference type="SUPFAM" id="SSF56672">
    <property type="entry name" value="DNA/RNA polymerases"/>
    <property type="match status" value="1"/>
</dbReference>
<feature type="domain" description="Reverse transcriptase" evidence="1">
    <location>
        <begin position="443"/>
        <end position="747"/>
    </location>
</feature>
<dbReference type="InterPro" id="IPR000477">
    <property type="entry name" value="RT_dom"/>
</dbReference>
<dbReference type="EMBL" id="FQYQ01000032">
    <property type="protein sequence ID" value="SHJ60740.1"/>
    <property type="molecule type" value="Genomic_DNA"/>
</dbReference>
<sequence>MQAEINTLSGDSNKAVRDNLVKEIAKKEFQLFVVNTHAVAVQGENGKYYTKYIPLTPYVLENMIRNNGSIGCYQHAFHSNYIRWICMDFDCLKGKPIDLYGLYEECVRPVAIYLKERNIRFLLEFSGRRGIHVWIIFDRMISKQTGFTIINKILSDVPEVSYLINSGQWGLDKFPANGSYRKNIVGKQVKFPLSTHMNGGRSYFFEDSFAEKFDTESEEFCSEQLRIISDYVPESEGEICKKLGIEENNEVNCTLYKKYNLISSYTASADEMISILSETEVYRRIFERMRLGQTQQYDWLVVLGTFCCFDTCVDILKSIFETYPYYDAEITIDNIRKFKDKYFPATFNYLYEIYGLEIEDGIDENKTGVDYLADRLNFDIGLKERFNVNENLCVSDYNNIVSKELDYLKQNDEVISVMLVNKMNNIRKTELTKISEFAQEIKEKGCVEKITNSFLKFTVYSRLEKNDRIRNLVSLDSFNRILTTQLVLELAKEIQCKWNSYSYQISLLNKANLFYPWYSSWKRFIDQIKVYLDLPFFSNNYVVYIDLKHCYENIDILNIYREYKMSISDKGRNIFEYLCNYNDELMKSIKNGDRIGVPQGPAYARILTEIYLDRVIRDILADAELKVNFDNVELLKESYDNVQLFRYVDDIVIIAEDESVANKMYKSLCQGFVKRGLPVNMDKSKNYGMISKLSIDDRNELLHCNQFNYELMDKYSEAICLNDEKRVKMNKYLKSNPFRMELLGYYYSKYSFSIVKKHCFIGFGSKIMASREGRGKYFREFYKWLLSDSENVQYAIRKEWFKLIPVNSINFSNFVSTMYFMTQSKELAVDDIKLLLLYFLNDDFDYKKLSEEDRIVIEALKNKFPI</sequence>
<dbReference type="CDD" id="cd01646">
    <property type="entry name" value="RT_Bac_retron_I"/>
    <property type="match status" value="1"/>
</dbReference>
<keyword evidence="2" id="KW-0808">Transferase</keyword>
<dbReference type="GO" id="GO:0003964">
    <property type="term" value="F:RNA-directed DNA polymerase activity"/>
    <property type="evidence" value="ECO:0007669"/>
    <property type="project" value="UniProtKB-KW"/>
</dbReference>
<dbReference type="RefSeq" id="WP_072919279.1">
    <property type="nucleotide sequence ID" value="NZ_FQYQ01000032.1"/>
</dbReference>
<dbReference type="InterPro" id="IPR043502">
    <property type="entry name" value="DNA/RNA_pol_sf"/>
</dbReference>
<proteinExistence type="predicted"/>
<dbReference type="Pfam" id="PF00078">
    <property type="entry name" value="RVT_1"/>
    <property type="match status" value="1"/>
</dbReference>
<dbReference type="AlphaFoldDB" id="A0A1M6KP83"/>
<dbReference type="Pfam" id="PF22548">
    <property type="entry name" value="AEP-TOTE"/>
    <property type="match status" value="1"/>
</dbReference>